<comment type="caution">
    <text evidence="1">The sequence shown here is derived from an EMBL/GenBank/DDBJ whole genome shotgun (WGS) entry which is preliminary data.</text>
</comment>
<sequence>MNESGSSIQKVMQHYAVKDSKRLIVVADDLNTLPDGGKLAAMRGHKGLENIVSMIGTDFVRFRLGIGRPAANSTPISQWVLSPFTKENSEMDLFGYLLQLTTDALKDY</sequence>
<evidence type="ECO:0000313" key="1">
    <source>
        <dbReference type="EMBL" id="CAG8831290.1"/>
    </source>
</evidence>
<name>A0ACA9SBN8_9GLOM</name>
<gene>
    <name evidence="1" type="ORF">RPERSI_LOCUS28087</name>
</gene>
<accession>A0ACA9SBN8</accession>
<organism evidence="1 2">
    <name type="scientific">Racocetra persica</name>
    <dbReference type="NCBI Taxonomy" id="160502"/>
    <lineage>
        <taxon>Eukaryota</taxon>
        <taxon>Fungi</taxon>
        <taxon>Fungi incertae sedis</taxon>
        <taxon>Mucoromycota</taxon>
        <taxon>Glomeromycotina</taxon>
        <taxon>Glomeromycetes</taxon>
        <taxon>Diversisporales</taxon>
        <taxon>Gigasporaceae</taxon>
        <taxon>Racocetra</taxon>
    </lineage>
</organism>
<dbReference type="Proteomes" id="UP000789920">
    <property type="component" value="Unassembled WGS sequence"/>
</dbReference>
<protein>
    <submittedName>
        <fullName evidence="1">2975_t:CDS:1</fullName>
    </submittedName>
</protein>
<feature type="non-terminal residue" evidence="1">
    <location>
        <position position="108"/>
    </location>
</feature>
<proteinExistence type="predicted"/>
<evidence type="ECO:0000313" key="2">
    <source>
        <dbReference type="Proteomes" id="UP000789920"/>
    </source>
</evidence>
<keyword evidence="2" id="KW-1185">Reference proteome</keyword>
<dbReference type="EMBL" id="CAJVQC010101073">
    <property type="protein sequence ID" value="CAG8831290.1"/>
    <property type="molecule type" value="Genomic_DNA"/>
</dbReference>
<reference evidence="1" key="1">
    <citation type="submission" date="2021-06" db="EMBL/GenBank/DDBJ databases">
        <authorList>
            <person name="Kallberg Y."/>
            <person name="Tangrot J."/>
            <person name="Rosling A."/>
        </authorList>
    </citation>
    <scope>NUCLEOTIDE SEQUENCE</scope>
    <source>
        <strain evidence="1">MA461A</strain>
    </source>
</reference>